<keyword evidence="3" id="KW-0813">Transport</keyword>
<organism evidence="10 12">
    <name type="scientific">Rotaria magnacalcarata</name>
    <dbReference type="NCBI Taxonomy" id="392030"/>
    <lineage>
        <taxon>Eukaryota</taxon>
        <taxon>Metazoa</taxon>
        <taxon>Spiralia</taxon>
        <taxon>Gnathifera</taxon>
        <taxon>Rotifera</taxon>
        <taxon>Eurotatoria</taxon>
        <taxon>Bdelloidea</taxon>
        <taxon>Philodinida</taxon>
        <taxon>Philodinidae</taxon>
        <taxon>Rotaria</taxon>
    </lineage>
</organism>
<dbReference type="InterPro" id="IPR048361">
    <property type="entry name" value="Vps52_C"/>
</dbReference>
<keyword evidence="7" id="KW-0175">Coiled coil</keyword>
<reference evidence="10" key="1">
    <citation type="submission" date="2021-02" db="EMBL/GenBank/DDBJ databases">
        <authorList>
            <person name="Nowell W R."/>
        </authorList>
    </citation>
    <scope>NUCLEOTIDE SEQUENCE</scope>
</reference>
<dbReference type="GO" id="GO:0006355">
    <property type="term" value="P:regulation of DNA-templated transcription"/>
    <property type="evidence" value="ECO:0007669"/>
    <property type="project" value="InterPro"/>
</dbReference>
<evidence type="ECO:0000259" key="9">
    <source>
        <dbReference type="Pfam" id="PF20655"/>
    </source>
</evidence>
<dbReference type="GO" id="GO:0006896">
    <property type="term" value="P:Golgi to vacuole transport"/>
    <property type="evidence" value="ECO:0007669"/>
    <property type="project" value="TreeGrafter"/>
</dbReference>
<protein>
    <recommendedName>
        <fullName evidence="6">General transcription factor IIH subunit 3</fullName>
    </recommendedName>
    <alternativeName>
        <fullName evidence="6">General transcription factor IIH polypeptide 3</fullName>
    </alternativeName>
</protein>
<evidence type="ECO:0000256" key="7">
    <source>
        <dbReference type="SAM" id="Coils"/>
    </source>
</evidence>
<dbReference type="GO" id="GO:0042147">
    <property type="term" value="P:retrograde transport, endosome to Golgi"/>
    <property type="evidence" value="ECO:0007669"/>
    <property type="project" value="TreeGrafter"/>
</dbReference>
<dbReference type="InterPro" id="IPR048319">
    <property type="entry name" value="Vps52_CC"/>
</dbReference>
<evidence type="ECO:0000256" key="4">
    <source>
        <dbReference type="ARBA" id="ARBA00022927"/>
    </source>
</evidence>
<proteinExistence type="inferred from homology"/>
<keyword evidence="5" id="KW-0333">Golgi apparatus</keyword>
<dbReference type="Proteomes" id="UP000663842">
    <property type="component" value="Unassembled WGS sequence"/>
</dbReference>
<dbReference type="GO" id="GO:0000938">
    <property type="term" value="C:GARP complex"/>
    <property type="evidence" value="ECO:0007669"/>
    <property type="project" value="TreeGrafter"/>
</dbReference>
<dbReference type="InterPro" id="IPR007258">
    <property type="entry name" value="Vps52"/>
</dbReference>
<keyword evidence="6" id="KW-0479">Metal-binding</keyword>
<dbReference type="Pfam" id="PF03850">
    <property type="entry name" value="Tfb4"/>
    <property type="match status" value="1"/>
</dbReference>
<dbReference type="GO" id="GO:0008270">
    <property type="term" value="F:zinc ion binding"/>
    <property type="evidence" value="ECO:0007669"/>
    <property type="project" value="UniProtKB-KW"/>
</dbReference>
<gene>
    <name evidence="10" type="ORF">OVN521_LOCUS7843</name>
    <name evidence="11" type="ORF">UXM345_LOCUS10705</name>
</gene>
<evidence type="ECO:0000313" key="10">
    <source>
        <dbReference type="EMBL" id="CAF3869577.1"/>
    </source>
</evidence>
<comment type="caution">
    <text evidence="10">The sequence shown here is derived from an EMBL/GenBank/DDBJ whole genome shotgun (WGS) entry which is preliminary data.</text>
</comment>
<keyword evidence="6" id="KW-0234">DNA repair</keyword>
<evidence type="ECO:0000256" key="6">
    <source>
        <dbReference type="RuleBase" id="RU368090"/>
    </source>
</evidence>
<dbReference type="Pfam" id="PF04129">
    <property type="entry name" value="Vps52_CC"/>
    <property type="match status" value="1"/>
</dbReference>
<evidence type="ECO:0000256" key="5">
    <source>
        <dbReference type="ARBA" id="ARBA00023034"/>
    </source>
</evidence>
<dbReference type="GO" id="GO:0005829">
    <property type="term" value="C:cytosol"/>
    <property type="evidence" value="ECO:0007669"/>
    <property type="project" value="GOC"/>
</dbReference>
<dbReference type="AlphaFoldDB" id="A0A819FLS3"/>
<accession>A0A819FLS3</accession>
<evidence type="ECO:0000256" key="3">
    <source>
        <dbReference type="ARBA" id="ARBA00022448"/>
    </source>
</evidence>
<dbReference type="Gene3D" id="3.40.50.410">
    <property type="entry name" value="von Willebrand factor, type A domain"/>
    <property type="match status" value="1"/>
</dbReference>
<evidence type="ECO:0000256" key="1">
    <source>
        <dbReference type="ARBA" id="ARBA00004601"/>
    </source>
</evidence>
<keyword evidence="6" id="KW-0227">DNA damage</keyword>
<dbReference type="Pfam" id="PF20655">
    <property type="entry name" value="Vps52_C"/>
    <property type="match status" value="1"/>
</dbReference>
<dbReference type="GO" id="GO:0006289">
    <property type="term" value="P:nucleotide-excision repair"/>
    <property type="evidence" value="ECO:0007669"/>
    <property type="project" value="UniProtKB-UniRule"/>
</dbReference>
<feature type="domain" description="Vps52 C-terminal" evidence="9">
    <location>
        <begin position="563"/>
        <end position="878"/>
    </location>
</feature>
<keyword evidence="6" id="KW-0805">Transcription regulation</keyword>
<name>A0A819FLS3_9BILA</name>
<evidence type="ECO:0000313" key="11">
    <source>
        <dbReference type="EMBL" id="CAF3904149.1"/>
    </source>
</evidence>
<keyword evidence="6" id="KW-0863">Zinc-finger</keyword>
<sequence length="1007" mass="116671">MSSSAKHLVVIIDLNPFYWSDKVSSSATLNFKQYLKIIIQFCNAYVAFDINHRLTIIGCSNNETCFLYPDPTNESLIVPTVTQTNLFEQLFVIDRIVENNVKEFMQNVLPSQTSTGSMITMAVTQALCYINRLIRDAVPGEKTSYRILIIQTTPDTSKQYMNFMNAVFTSEKTNVPIDGCILNNDSSLLQQACDLTSGIYLRVPDPNGLLQYLLWLYLTDKDVRKMLALPTKVAVDYRPACFCHHKLIDTGYVCSVCLSIYCDNAATCTTCRSASDINRYLIMATEEPFHIDHTDLGDLESEQLYLEAANILQKLQSDKPSDAEWSLDDMEANIEENLQDEFVQEALTQDIDLAQYSEKIQDQLQIHEKAFVQDFIGEANNIANLHMQISSCDKILESMDHMLRNFQNNLANISNEIRHLQHYSAELNIKKKNRELVRGQLTQVVDEMVVPQSMIQIIMDMPVTERQFLEQLHELSHKIKFVKAQSFHDAIACQDVQEVLEKLRVKTISKLREFILQKIYQFRKPMANYEVPQNALLRNRFFYEFLLTSDRQIADEIQREYIDTLGKVYFSYFKAYSAKLIKLQLDDKPDKDDVLGADDRPRSSMSFFSSSARPNLKHRATVFSLGNRDCVLKQELEAPIMVPHAQQKADIKYPFEYLFRSEQFALLDNCCREYLFLCDFFMLDNRAAPKFFMEIFEKTFKLIQKNFESYVSDSFDPIAILLCMHLVYRYQVIANKRSVPILNKFHEILINICENRFEIVMKANIDSVQRVEPHKFSSIELNPHFIVRRYAEFSGAVTRLNEDFANEKLSTLMTRLQVEILNLILRMGGEFPQRKEQLIFIINNYDLILSVLTAYTNEDSSECDAVKSLLRDRIDEYVKEVLIPYFSPLIAFVRDSDQFLSDGNIKQLENKLTVISKLFSGDFKKTFDSIHNDVIRSFPSLKLSQPILKEVFTQFLSYYHDFQRLLSNNTNLKAASSNISLPNLHQLMVEIKKFKLPFDGDQFKPRT</sequence>
<dbReference type="EMBL" id="CAJOBG010000884">
    <property type="protein sequence ID" value="CAF3869577.1"/>
    <property type="molecule type" value="Genomic_DNA"/>
</dbReference>
<dbReference type="GO" id="GO:0032456">
    <property type="term" value="P:endocytic recycling"/>
    <property type="evidence" value="ECO:0007669"/>
    <property type="project" value="TreeGrafter"/>
</dbReference>
<dbReference type="PANTHER" id="PTHR14190:SF7">
    <property type="entry name" value="VACUOLAR PROTEIN SORTING-ASSOCIATED PROTEIN 52 HOMOLOG"/>
    <property type="match status" value="1"/>
</dbReference>
<keyword evidence="6" id="KW-0862">Zinc</keyword>
<dbReference type="GO" id="GO:0005675">
    <property type="term" value="C:transcription factor TFIIH holo complex"/>
    <property type="evidence" value="ECO:0007669"/>
    <property type="project" value="UniProtKB-UniRule"/>
</dbReference>
<dbReference type="EMBL" id="CAJOBF010001034">
    <property type="protein sequence ID" value="CAF3904149.1"/>
    <property type="molecule type" value="Genomic_DNA"/>
</dbReference>
<keyword evidence="4" id="KW-0653">Protein transport</keyword>
<dbReference type="GO" id="GO:0000439">
    <property type="term" value="C:transcription factor TFIIH core complex"/>
    <property type="evidence" value="ECO:0007669"/>
    <property type="project" value="UniProtKB-UniRule"/>
</dbReference>
<dbReference type="GO" id="GO:0019905">
    <property type="term" value="F:syntaxin binding"/>
    <property type="evidence" value="ECO:0007669"/>
    <property type="project" value="TreeGrafter"/>
</dbReference>
<keyword evidence="6" id="KW-0804">Transcription</keyword>
<dbReference type="Proteomes" id="UP000663866">
    <property type="component" value="Unassembled WGS sequence"/>
</dbReference>
<feature type="coiled-coil region" evidence="7">
    <location>
        <begin position="396"/>
        <end position="423"/>
    </location>
</feature>
<dbReference type="InterPro" id="IPR036465">
    <property type="entry name" value="vWFA_dom_sf"/>
</dbReference>
<dbReference type="InterPro" id="IPR004600">
    <property type="entry name" value="TFIIH_Tfb4/GTF2H3"/>
</dbReference>
<comment type="similarity">
    <text evidence="6">Belongs to the TFB4 family.</text>
</comment>
<comment type="similarity">
    <text evidence="2">Belongs to the VPS52 family.</text>
</comment>
<dbReference type="PANTHER" id="PTHR14190">
    <property type="entry name" value="SUPPRESSOR OF ACTIN MUTATIONS 2/VACUOLAR PROTEIN SORTING 52"/>
    <property type="match status" value="1"/>
</dbReference>
<evidence type="ECO:0000313" key="12">
    <source>
        <dbReference type="Proteomes" id="UP000663866"/>
    </source>
</evidence>
<dbReference type="GO" id="GO:0007041">
    <property type="term" value="P:lysosomal transport"/>
    <property type="evidence" value="ECO:0007669"/>
    <property type="project" value="TreeGrafter"/>
</dbReference>
<feature type="domain" description="Vps52 coiled-coil" evidence="8">
    <location>
        <begin position="374"/>
        <end position="546"/>
    </location>
</feature>
<keyword evidence="6" id="KW-0539">Nucleus</keyword>
<comment type="subcellular location">
    <subcellularLocation>
        <location evidence="1">Golgi apparatus</location>
        <location evidence="1">trans-Golgi network</location>
    </subcellularLocation>
    <subcellularLocation>
        <location evidence="6">Nucleus</location>
    </subcellularLocation>
</comment>
<comment type="subunit">
    <text evidence="6">Part of a TFIID-containing RNA polymerase II pre-initiation complex that is composed of TBP and at least GTF2A1, GTF2A2, GTF2E1, GTF2E2, GTF2F1, GTF2H2, GTF2H3, GTF2H4, GTF2H5, GTF2B, TCEA1, ERCC2, ERCC3, TAF1, TAF2, TAF3, TAF4, TAF5, TAF6, TAF7, TAF8, TAF9, TAF10, TAF11, TAF12 and TAF13. Component of the 7-subunit TFIIH core complex composed of XPB/ERCC3, XPD/ERCC2, GTF2H1, GTF2H2, GTF2H3, GTF2H4 and GTF2H5, which is active in NER. The core complex associates with the 3-subunit CDK-activating kinase (CAK) module composed of CCNH/cyclin H, CDK7 and MNAT1 to form the 10-subunit holoenzyme (holo-TFIIH) active in transcription. Interacts with RARA; the interaction requires prior phosphorylation of RARA on 'Ser-369' which then enhances interaction of RARA with CDK7.</text>
</comment>
<comment type="function">
    <text evidence="6">Component of the general transcription and DNA repair factor IIH (TFIIH) core complex, which is involved in general and transcription-coupled nucleotide excision repair (NER) of damaged DNA and, when complexed to CAK, in RNA transcription by RNA polymerase II. In NER, TFIIH acts by opening DNA around the lesion to allow the excision of the damaged oligonucleotide and its replacement by a new DNA fragment. In transcription, TFIIH has an essential role in transcription initiation. When the pre-initiation complex (PIC) has been established, TFIIH is required for promoter opening and promoter escape. Phosphorylation of the C-terminal tail (CTD) of the largest subunit of RNA polymerase II by the kinase module CAK controls the initiation of transcription.</text>
</comment>
<evidence type="ECO:0000256" key="2">
    <source>
        <dbReference type="ARBA" id="ARBA00008180"/>
    </source>
</evidence>
<keyword evidence="12" id="KW-1185">Reference proteome</keyword>
<dbReference type="GO" id="GO:0015031">
    <property type="term" value="P:protein transport"/>
    <property type="evidence" value="ECO:0007669"/>
    <property type="project" value="UniProtKB-KW"/>
</dbReference>
<evidence type="ECO:0000259" key="8">
    <source>
        <dbReference type="Pfam" id="PF04129"/>
    </source>
</evidence>